<organism evidence="8 9">
    <name type="scientific">Batillaria attramentaria</name>
    <dbReference type="NCBI Taxonomy" id="370345"/>
    <lineage>
        <taxon>Eukaryota</taxon>
        <taxon>Metazoa</taxon>
        <taxon>Spiralia</taxon>
        <taxon>Lophotrochozoa</taxon>
        <taxon>Mollusca</taxon>
        <taxon>Gastropoda</taxon>
        <taxon>Caenogastropoda</taxon>
        <taxon>Sorbeoconcha</taxon>
        <taxon>Cerithioidea</taxon>
        <taxon>Batillariidae</taxon>
        <taxon>Batillaria</taxon>
    </lineage>
</organism>
<dbReference type="GO" id="GO:0003677">
    <property type="term" value="F:DNA binding"/>
    <property type="evidence" value="ECO:0007669"/>
    <property type="project" value="UniProtKB-UniRule"/>
</dbReference>
<keyword evidence="3" id="KW-0804">Transcription</keyword>
<dbReference type="PROSITE" id="PS50118">
    <property type="entry name" value="HMG_BOX_2"/>
    <property type="match status" value="1"/>
</dbReference>
<dbReference type="Pfam" id="PF00505">
    <property type="entry name" value="HMG_box"/>
    <property type="match status" value="1"/>
</dbReference>
<accession>A0ABD0JSV9</accession>
<dbReference type="InterPro" id="IPR050140">
    <property type="entry name" value="SRY-related_HMG-box_TF-like"/>
</dbReference>
<keyword evidence="9" id="KW-1185">Reference proteome</keyword>
<dbReference type="GO" id="GO:0005634">
    <property type="term" value="C:nucleus"/>
    <property type="evidence" value="ECO:0007669"/>
    <property type="project" value="UniProtKB-UniRule"/>
</dbReference>
<keyword evidence="2 5" id="KW-0238">DNA-binding</keyword>
<dbReference type="InterPro" id="IPR009071">
    <property type="entry name" value="HMG_box_dom"/>
</dbReference>
<comment type="caution">
    <text evidence="8">The sequence shown here is derived from an EMBL/GenBank/DDBJ whole genome shotgun (WGS) entry which is preliminary data.</text>
</comment>
<sequence>MEFSARPDSSLSNSDSHFSRNADFGSQYSEFLNSGSFLDQYADMIGVPRPNSPQFSETVYPDVVRTQPTPSTSGGSTPSGGAGTGVEFGSMNVREDSLTPYTDATQCKKKAKHVKRPMNPFMVFAQRKRRVINERTPGMHNAVVSKILGTKWRTLTAEEKQPFIEESERLRKLHMEEYPDYKFKPCKKTKPAAKPVKTDSGRVSKPAPKANGARSKGMNSSRGQSAAVAEPVISSVQTDLQEDLFATPPATTSFETDISFDCEDMLSNTANRFLMDTDLFTLYLNVKAGTV</sequence>
<evidence type="ECO:0000256" key="6">
    <source>
        <dbReference type="SAM" id="MobiDB-lite"/>
    </source>
</evidence>
<keyword evidence="4 5" id="KW-0539">Nucleus</keyword>
<evidence type="ECO:0000256" key="1">
    <source>
        <dbReference type="ARBA" id="ARBA00023015"/>
    </source>
</evidence>
<evidence type="ECO:0000256" key="2">
    <source>
        <dbReference type="ARBA" id="ARBA00023125"/>
    </source>
</evidence>
<evidence type="ECO:0000256" key="5">
    <source>
        <dbReference type="PROSITE-ProRule" id="PRU00267"/>
    </source>
</evidence>
<dbReference type="Proteomes" id="UP001519460">
    <property type="component" value="Unassembled WGS sequence"/>
</dbReference>
<dbReference type="CDD" id="cd22004">
    <property type="entry name" value="HMG-box_SOX"/>
    <property type="match status" value="1"/>
</dbReference>
<dbReference type="SMART" id="SM00398">
    <property type="entry name" value="HMG"/>
    <property type="match status" value="1"/>
</dbReference>
<keyword evidence="1" id="KW-0805">Transcription regulation</keyword>
<feature type="region of interest" description="Disordered" evidence="6">
    <location>
        <begin position="64"/>
        <end position="88"/>
    </location>
</feature>
<name>A0ABD0JSV9_9CAEN</name>
<proteinExistence type="predicted"/>
<feature type="region of interest" description="Disordered" evidence="6">
    <location>
        <begin position="188"/>
        <end position="228"/>
    </location>
</feature>
<evidence type="ECO:0000256" key="4">
    <source>
        <dbReference type="ARBA" id="ARBA00023242"/>
    </source>
</evidence>
<dbReference type="FunFam" id="1.10.30.10:FF:000003">
    <property type="entry name" value="Putative transcription factor SOX-6"/>
    <property type="match status" value="1"/>
</dbReference>
<evidence type="ECO:0000259" key="7">
    <source>
        <dbReference type="PROSITE" id="PS50118"/>
    </source>
</evidence>
<dbReference type="Gene3D" id="1.10.30.10">
    <property type="entry name" value="High mobility group box domain"/>
    <property type="match status" value="1"/>
</dbReference>
<evidence type="ECO:0000313" key="9">
    <source>
        <dbReference type="Proteomes" id="UP001519460"/>
    </source>
</evidence>
<evidence type="ECO:0000256" key="3">
    <source>
        <dbReference type="ARBA" id="ARBA00023163"/>
    </source>
</evidence>
<gene>
    <name evidence="8" type="ORF">BaRGS_00030634</name>
</gene>
<feature type="DNA-binding region" description="HMG box" evidence="5">
    <location>
        <begin position="114"/>
        <end position="182"/>
    </location>
</feature>
<dbReference type="EMBL" id="JACVVK020000333">
    <property type="protein sequence ID" value="KAK7478099.1"/>
    <property type="molecule type" value="Genomic_DNA"/>
</dbReference>
<feature type="domain" description="HMG box" evidence="7">
    <location>
        <begin position="114"/>
        <end position="182"/>
    </location>
</feature>
<reference evidence="8 9" key="1">
    <citation type="journal article" date="2023" name="Sci. Data">
        <title>Genome assembly of the Korean intertidal mud-creeper Batillaria attramentaria.</title>
        <authorList>
            <person name="Patra A.K."/>
            <person name="Ho P.T."/>
            <person name="Jun S."/>
            <person name="Lee S.J."/>
            <person name="Kim Y."/>
            <person name="Won Y.J."/>
        </authorList>
    </citation>
    <scope>NUCLEOTIDE SEQUENCE [LARGE SCALE GENOMIC DNA]</scope>
    <source>
        <strain evidence="8">Wonlab-2016</strain>
    </source>
</reference>
<dbReference type="SUPFAM" id="SSF47095">
    <property type="entry name" value="HMG-box"/>
    <property type="match status" value="1"/>
</dbReference>
<feature type="compositionally biased region" description="Gly residues" evidence="6">
    <location>
        <begin position="77"/>
        <end position="86"/>
    </location>
</feature>
<dbReference type="PANTHER" id="PTHR10270">
    <property type="entry name" value="SOX TRANSCRIPTION FACTOR"/>
    <property type="match status" value="1"/>
</dbReference>
<protein>
    <recommendedName>
        <fullName evidence="7">HMG box domain-containing protein</fullName>
    </recommendedName>
</protein>
<evidence type="ECO:0000313" key="8">
    <source>
        <dbReference type="EMBL" id="KAK7478099.1"/>
    </source>
</evidence>
<dbReference type="AlphaFoldDB" id="A0ABD0JSV9"/>
<dbReference type="InterPro" id="IPR036910">
    <property type="entry name" value="HMG_box_dom_sf"/>
</dbReference>
<dbReference type="PANTHER" id="PTHR10270:SF323">
    <property type="entry name" value="TRANSCRIPTION FACTOR SOX-14-RELATED"/>
    <property type="match status" value="1"/>
</dbReference>